<reference evidence="3 4" key="2">
    <citation type="submission" date="2024-07" db="EMBL/GenBank/DDBJ databases">
        <authorList>
            <person name="Akdeniz Z."/>
        </authorList>
    </citation>
    <scope>NUCLEOTIDE SEQUENCE [LARGE SCALE GENOMIC DNA]</scope>
</reference>
<evidence type="ECO:0000256" key="1">
    <source>
        <dbReference type="SAM" id="Phobius"/>
    </source>
</evidence>
<dbReference type="EMBL" id="CAXDID020000033">
    <property type="protein sequence ID" value="CAL5995461.1"/>
    <property type="molecule type" value="Genomic_DNA"/>
</dbReference>
<reference evidence="2" key="1">
    <citation type="submission" date="2023-06" db="EMBL/GenBank/DDBJ databases">
        <authorList>
            <person name="Kurt Z."/>
        </authorList>
    </citation>
    <scope>NUCLEOTIDE SEQUENCE</scope>
</reference>
<dbReference type="EMBL" id="CATOUU010000937">
    <property type="protein sequence ID" value="CAI9960914.1"/>
    <property type="molecule type" value="Genomic_DNA"/>
</dbReference>
<gene>
    <name evidence="3" type="ORF">HINF_LOCUS14043</name>
    <name evidence="2" type="ORF">HINF_LOCUS48559</name>
</gene>
<protein>
    <submittedName>
        <fullName evidence="3">Hypothetical_protein</fullName>
    </submittedName>
</protein>
<proteinExistence type="predicted"/>
<organism evidence="2">
    <name type="scientific">Hexamita inflata</name>
    <dbReference type="NCBI Taxonomy" id="28002"/>
    <lineage>
        <taxon>Eukaryota</taxon>
        <taxon>Metamonada</taxon>
        <taxon>Diplomonadida</taxon>
        <taxon>Hexamitidae</taxon>
        <taxon>Hexamitinae</taxon>
        <taxon>Hexamita</taxon>
    </lineage>
</organism>
<keyword evidence="1" id="KW-1133">Transmembrane helix</keyword>
<keyword evidence="1" id="KW-0472">Membrane</keyword>
<dbReference type="AlphaFoldDB" id="A0AA86QK00"/>
<accession>A0AA86QK00</accession>
<keyword evidence="4" id="KW-1185">Reference proteome</keyword>
<keyword evidence="1" id="KW-0812">Transmembrane</keyword>
<name>A0AA86QK00_9EUKA</name>
<feature type="transmembrane region" description="Helical" evidence="1">
    <location>
        <begin position="746"/>
        <end position="767"/>
    </location>
</feature>
<evidence type="ECO:0000313" key="4">
    <source>
        <dbReference type="Proteomes" id="UP001642409"/>
    </source>
</evidence>
<evidence type="ECO:0000313" key="3">
    <source>
        <dbReference type="EMBL" id="CAL5995461.1"/>
    </source>
</evidence>
<comment type="caution">
    <text evidence="2">The sequence shown here is derived from an EMBL/GenBank/DDBJ whole genome shotgun (WGS) entry which is preliminary data.</text>
</comment>
<sequence length="802" mass="87229">MLLFLSQQVSTAQNQQDPVCGHLFELRNAQCLCPYFLSSNSTVCVKQCSEINEFQLNTSCVKIQSKNSCQDNACCSDPSYGTGFIFVDNHCECSVSYCPCKTDQCCQETQGTQYHLMNGYCKNCSAEFGFGSEWDGQKCVCNKQECYCTSEACCQVNGMHYINGKCDSCESALGTGFAWSGSSCSCQSGTCTCKTQYCCTQTVSKSVFVNGVCKTCKELFNADNSIAFFDGTPFCLCNSVNQLGNIVFSTETQCTTCENLRDPNSQKCLTCTEGYGIGSAWNAGEKRCVCSGACQCQSQQCCKDSNTDIDIQYQQIVSQCASCDSIFGNGAKVDRYSHQCFCGTGYIGKLEKLQDKCSKCPETKNIAGDKCETCLEAFGPGFTASQGICTCVGQTVCTCVTQRCCNSKNPPLIYNQGTCKTCADVYGLNAYINEQQKCQCGKNNYGILKNEGDTCSPCQGIVNLDSTTCTSCSQAYGPEYVWDADQKFCICPIGKSCSCVSELCCQQNKTHYINGKCTQCIDEVGINYIFSNHLKYNYPNLVEQQCVCPNPTICKCTTDYCCSFEQKVIKDGNCVICSERMVDSIFNSNTKTCECQSEQCCNTLSKGFKDGKCVDCSVAHEGTIFSVNQCVCDASQNYVLVSGFSSCQKCTEVVFASACATCSQKYPHTRFNSQSKQCECDPSIKYAGNIDFCTQCPELVNNNQCSLCADSFENTYFNPSSSSCECVPGYKFKKSQCVKSSSNQTIGLAVGIPAGIIVVGGVSAVVLNKTVQKGSKVEETTGEAVQVAQEDVTQVQETVPVE</sequence>
<evidence type="ECO:0000313" key="2">
    <source>
        <dbReference type="EMBL" id="CAI9960914.1"/>
    </source>
</evidence>
<dbReference type="Proteomes" id="UP001642409">
    <property type="component" value="Unassembled WGS sequence"/>
</dbReference>